<dbReference type="AlphaFoldDB" id="A0A1V4HI61"/>
<name>A0A1V4HI61_9BACL</name>
<evidence type="ECO:0000313" key="2">
    <source>
        <dbReference type="EMBL" id="OPH56355.1"/>
    </source>
</evidence>
<keyword evidence="3" id="KW-1185">Reference proteome</keyword>
<protein>
    <submittedName>
        <fullName evidence="2">Uncharacterized protein</fullName>
    </submittedName>
</protein>
<organism evidence="2 3">
    <name type="scientific">Paenibacillus ferrarius</name>
    <dbReference type="NCBI Taxonomy" id="1469647"/>
    <lineage>
        <taxon>Bacteria</taxon>
        <taxon>Bacillati</taxon>
        <taxon>Bacillota</taxon>
        <taxon>Bacilli</taxon>
        <taxon>Bacillales</taxon>
        <taxon>Paenibacillaceae</taxon>
        <taxon>Paenibacillus</taxon>
    </lineage>
</organism>
<feature type="region of interest" description="Disordered" evidence="1">
    <location>
        <begin position="20"/>
        <end position="50"/>
    </location>
</feature>
<sequence length="89" mass="9892">MGELAIRRLLLFVYDEGEPKLSQKGESSKLSLSQRKKQSQAPKTELPRQRAAKLAKNMDVCSIGPHIPDVPNMCLVTVRSSLEGVLFLL</sequence>
<gene>
    <name evidence="2" type="ORF">BC351_28050</name>
</gene>
<dbReference type="Proteomes" id="UP000190626">
    <property type="component" value="Unassembled WGS sequence"/>
</dbReference>
<dbReference type="EMBL" id="MBTG01000016">
    <property type="protein sequence ID" value="OPH56355.1"/>
    <property type="molecule type" value="Genomic_DNA"/>
</dbReference>
<evidence type="ECO:0000313" key="3">
    <source>
        <dbReference type="Proteomes" id="UP000190626"/>
    </source>
</evidence>
<dbReference type="STRING" id="1469647.BC351_28050"/>
<evidence type="ECO:0000256" key="1">
    <source>
        <dbReference type="SAM" id="MobiDB-lite"/>
    </source>
</evidence>
<comment type="caution">
    <text evidence="2">The sequence shown here is derived from an EMBL/GenBank/DDBJ whole genome shotgun (WGS) entry which is preliminary data.</text>
</comment>
<proteinExistence type="predicted"/>
<reference evidence="3" key="1">
    <citation type="submission" date="2016-07" db="EMBL/GenBank/DDBJ databases">
        <authorList>
            <person name="Florea S."/>
            <person name="Webb J.S."/>
            <person name="Jaromczyk J."/>
            <person name="Schardl C.L."/>
        </authorList>
    </citation>
    <scope>NUCLEOTIDE SEQUENCE [LARGE SCALE GENOMIC DNA]</scope>
    <source>
        <strain evidence="3">CY1</strain>
    </source>
</reference>
<accession>A0A1V4HI61</accession>